<comment type="similarity">
    <text evidence="4">Belongs to the SIMIBI class G3E GTPase family. ZNG1 subfamily.</text>
</comment>
<dbReference type="Gene3D" id="3.40.50.300">
    <property type="entry name" value="P-loop containing nucleotide triphosphate hydrolases"/>
    <property type="match status" value="1"/>
</dbReference>
<evidence type="ECO:0000313" key="9">
    <source>
        <dbReference type="Proteomes" id="UP000078486"/>
    </source>
</evidence>
<dbReference type="RefSeq" id="WP_068771209.1">
    <property type="nucleotide sequence ID" value="NZ_CP109796.1"/>
</dbReference>
<comment type="caution">
    <text evidence="8">The sequence shown here is derived from an EMBL/GenBank/DDBJ whole genome shotgun (WGS) entry which is preliminary data.</text>
</comment>
<dbReference type="Proteomes" id="UP000078486">
    <property type="component" value="Unassembled WGS sequence"/>
</dbReference>
<proteinExistence type="inferred from homology"/>
<name>A0A178IH13_9BACT</name>
<dbReference type="InterPro" id="IPR011629">
    <property type="entry name" value="CobW-like_C"/>
</dbReference>
<feature type="domain" description="CobW C-terminal" evidence="7">
    <location>
        <begin position="356"/>
        <end position="450"/>
    </location>
</feature>
<protein>
    <submittedName>
        <fullName evidence="8">Cobalamin biosynthesis protein CobW</fullName>
    </submittedName>
</protein>
<dbReference type="OrthoDB" id="9808822at2"/>
<dbReference type="AlphaFoldDB" id="A0A178IH13"/>
<dbReference type="Gene3D" id="3.30.1220.10">
    <property type="entry name" value="CobW-like, C-terminal domain"/>
    <property type="match status" value="1"/>
</dbReference>
<evidence type="ECO:0000256" key="3">
    <source>
        <dbReference type="ARBA" id="ARBA00023186"/>
    </source>
</evidence>
<dbReference type="SUPFAM" id="SSF52540">
    <property type="entry name" value="P-loop containing nucleoside triphosphate hydrolases"/>
    <property type="match status" value="1"/>
</dbReference>
<keyword evidence="1" id="KW-0547">Nucleotide-binding</keyword>
<accession>A0A178IH13</accession>
<dbReference type="PANTHER" id="PTHR13748">
    <property type="entry name" value="COBW-RELATED"/>
    <property type="match status" value="1"/>
</dbReference>
<keyword evidence="3" id="KW-0143">Chaperone</keyword>
<keyword evidence="9" id="KW-1185">Reference proteome</keyword>
<dbReference type="GO" id="GO:0016787">
    <property type="term" value="F:hydrolase activity"/>
    <property type="evidence" value="ECO:0007669"/>
    <property type="project" value="UniProtKB-KW"/>
</dbReference>
<dbReference type="Pfam" id="PF07683">
    <property type="entry name" value="CobW_C"/>
    <property type="match status" value="1"/>
</dbReference>
<dbReference type="SMART" id="SM00833">
    <property type="entry name" value="CobW_C"/>
    <property type="match status" value="1"/>
</dbReference>
<gene>
    <name evidence="8" type="ORF">AW736_15420</name>
</gene>
<dbReference type="EMBL" id="LRRQ01000118">
    <property type="protein sequence ID" value="OAM88901.1"/>
    <property type="molecule type" value="Genomic_DNA"/>
</dbReference>
<evidence type="ECO:0000256" key="1">
    <source>
        <dbReference type="ARBA" id="ARBA00022741"/>
    </source>
</evidence>
<evidence type="ECO:0000256" key="4">
    <source>
        <dbReference type="ARBA" id="ARBA00034320"/>
    </source>
</evidence>
<evidence type="ECO:0000256" key="5">
    <source>
        <dbReference type="ARBA" id="ARBA00045658"/>
    </source>
</evidence>
<evidence type="ECO:0000259" key="7">
    <source>
        <dbReference type="SMART" id="SM00833"/>
    </source>
</evidence>
<dbReference type="InterPro" id="IPR027417">
    <property type="entry name" value="P-loop_NTPase"/>
</dbReference>
<dbReference type="SUPFAM" id="SSF90002">
    <property type="entry name" value="Hypothetical protein YjiA, C-terminal domain"/>
    <property type="match status" value="1"/>
</dbReference>
<sequence length="452" mass="49279">MNTQNLIPVTVLTGFLGAGKTTLLNRILANRRGRRIAVIENEYGEVGVDNQLVIREREEIFEMNNGCICCTVRGDLIRILTRLAQSDRRIDAVVIETTGLANPGPVALTFFTDPGVRARYHLDAIVTLVDARHIAAHWDSSDEAQKQIAFADTILLNKTDLVADDELAAIEARLRRMNPAARLHRARNAAVPLEHVLNLGGFDLDRATQVDPRFMEPEYPFEWGGIHDLPAGAATLTLDEGPDPAMDAVLLPVPDASEASFAAARDRAVLAFSAEPRELAPGTPLLPDGRLHRLAFPAFPAVFPVGIATAGHYALFTQHHPDEFDARLAAAGDKDKKLAPLRERAFKATHTHDGAVGSVGIAMEGEFDGASLNAWLGELLAQKGTDIYRSKGVLAVRGSKERIIFQGVHMLFDSRAGAPWKSGEKRQNTFVFIGRDLDRAALAAGFRRCLAE</sequence>
<comment type="catalytic activity">
    <reaction evidence="6">
        <text>GTP + H2O = GDP + phosphate + H(+)</text>
        <dbReference type="Rhea" id="RHEA:19669"/>
        <dbReference type="ChEBI" id="CHEBI:15377"/>
        <dbReference type="ChEBI" id="CHEBI:15378"/>
        <dbReference type="ChEBI" id="CHEBI:37565"/>
        <dbReference type="ChEBI" id="CHEBI:43474"/>
        <dbReference type="ChEBI" id="CHEBI:58189"/>
    </reaction>
    <physiologicalReaction direction="left-to-right" evidence="6">
        <dbReference type="Rhea" id="RHEA:19670"/>
    </physiologicalReaction>
</comment>
<dbReference type="GO" id="GO:0005737">
    <property type="term" value="C:cytoplasm"/>
    <property type="evidence" value="ECO:0007669"/>
    <property type="project" value="TreeGrafter"/>
</dbReference>
<reference evidence="8 9" key="1">
    <citation type="submission" date="2016-01" db="EMBL/GenBank/DDBJ databases">
        <title>High potential of lignocellulose degradation of a new Verrucomicrobia species.</title>
        <authorList>
            <person name="Wang Y."/>
            <person name="Shi Y."/>
            <person name="Qiu Z."/>
            <person name="Liu S."/>
            <person name="Yang H."/>
        </authorList>
    </citation>
    <scope>NUCLEOTIDE SEQUENCE [LARGE SCALE GENOMIC DNA]</scope>
    <source>
        <strain evidence="8 9">TSB47</strain>
    </source>
</reference>
<evidence type="ECO:0000313" key="8">
    <source>
        <dbReference type="EMBL" id="OAM88901.1"/>
    </source>
</evidence>
<comment type="function">
    <text evidence="5">Zinc chaperone that directly transfers zinc cofactor to target proteins, thereby activating them. Zinc is transferred from the CXCC motif in the GTPase domain to the zinc binding site in target proteins in a process requiring GTP hydrolysis.</text>
</comment>
<evidence type="ECO:0000256" key="6">
    <source>
        <dbReference type="ARBA" id="ARBA00049117"/>
    </source>
</evidence>
<dbReference type="CDD" id="cd03112">
    <property type="entry name" value="CobW-like"/>
    <property type="match status" value="1"/>
</dbReference>
<dbReference type="InterPro" id="IPR036627">
    <property type="entry name" value="CobW-likC_sf"/>
</dbReference>
<dbReference type="GO" id="GO:0000166">
    <property type="term" value="F:nucleotide binding"/>
    <property type="evidence" value="ECO:0007669"/>
    <property type="project" value="UniProtKB-KW"/>
</dbReference>
<dbReference type="STRING" id="1184151.AW736_15420"/>
<keyword evidence="2" id="KW-0378">Hydrolase</keyword>
<dbReference type="PANTHER" id="PTHR13748:SF62">
    <property type="entry name" value="COBW DOMAIN-CONTAINING PROTEIN"/>
    <property type="match status" value="1"/>
</dbReference>
<dbReference type="InterPro" id="IPR051316">
    <property type="entry name" value="Zinc-reg_GTPase_activator"/>
</dbReference>
<organism evidence="8 9">
    <name type="scientific">Termitidicoccus mucosus</name>
    <dbReference type="NCBI Taxonomy" id="1184151"/>
    <lineage>
        <taxon>Bacteria</taxon>
        <taxon>Pseudomonadati</taxon>
        <taxon>Verrucomicrobiota</taxon>
        <taxon>Opitutia</taxon>
        <taxon>Opitutales</taxon>
        <taxon>Opitutaceae</taxon>
        <taxon>Termitidicoccus</taxon>
    </lineage>
</organism>
<dbReference type="Pfam" id="PF02492">
    <property type="entry name" value="cobW"/>
    <property type="match status" value="1"/>
</dbReference>
<evidence type="ECO:0000256" key="2">
    <source>
        <dbReference type="ARBA" id="ARBA00022801"/>
    </source>
</evidence>
<dbReference type="InterPro" id="IPR003495">
    <property type="entry name" value="CobW/HypB/UreG_nucleotide-bd"/>
</dbReference>